<keyword evidence="4" id="KW-0539">Nucleus</keyword>
<evidence type="ECO:0000256" key="5">
    <source>
        <dbReference type="SAM" id="MobiDB-lite"/>
    </source>
</evidence>
<dbReference type="PaxDb" id="3055-EDO96810"/>
<evidence type="ECO:0000256" key="3">
    <source>
        <dbReference type="ARBA" id="ARBA00023054"/>
    </source>
</evidence>
<feature type="region of interest" description="Disordered" evidence="5">
    <location>
        <begin position="18"/>
        <end position="38"/>
    </location>
</feature>
<dbReference type="ExpressionAtlas" id="A0A2K3DXW4">
    <property type="expression patterns" value="baseline"/>
</dbReference>
<accession>A0A2K3DXW4</accession>
<dbReference type="STRING" id="3055.A0A2K3DXW4"/>
<protein>
    <recommendedName>
        <fullName evidence="8">Nucleolar protein 12</fullName>
    </recommendedName>
</protein>
<dbReference type="Gramene" id="PNW85376">
    <property type="protein sequence ID" value="PNW85376"/>
    <property type="gene ID" value="CHLRE_03g183500v5"/>
</dbReference>
<dbReference type="FunCoup" id="A0A2K3DXW4">
    <property type="interactions" value="900"/>
</dbReference>
<dbReference type="InParanoid" id="A0A2K3DXW4"/>
<comment type="similarity">
    <text evidence="2">Belongs to the RRP17 family.</text>
</comment>
<dbReference type="EMBL" id="CM008964">
    <property type="protein sequence ID" value="PNW85376.1"/>
    <property type="molecule type" value="Genomic_DNA"/>
</dbReference>
<dbReference type="PANTHER" id="PTHR14577">
    <property type="entry name" value="NUCLEOLAR PROTEIN 12"/>
    <property type="match status" value="1"/>
</dbReference>
<evidence type="ECO:0000256" key="1">
    <source>
        <dbReference type="ARBA" id="ARBA00004604"/>
    </source>
</evidence>
<dbReference type="Proteomes" id="UP000006906">
    <property type="component" value="Chromosome 3"/>
</dbReference>
<sequence>MNKFRFRDYDALGLRARIPGDTAPNAHHISKRKQKQKDVEVVFDAKDYKEYVTGFRKRKQQRRQDAMKQIQDKARQDRNEQRTQKRNKLKEELGLGDNYGVEDSSDEERDETDAAPQHTTVYQGDGGVTTTVNIMALESSEDEPMPGEEDGGEGGEDGGEELERGRNSSGAGPRPGSKRQGGIRAARGGGSGKRPGICSQAVRRLN</sequence>
<dbReference type="OrthoDB" id="551633at2759"/>
<evidence type="ECO:0000256" key="2">
    <source>
        <dbReference type="ARBA" id="ARBA00007175"/>
    </source>
</evidence>
<comment type="subcellular location">
    <subcellularLocation>
        <location evidence="1">Nucleus</location>
        <location evidence="1">Nucleolus</location>
    </subcellularLocation>
</comment>
<evidence type="ECO:0000256" key="4">
    <source>
        <dbReference type="ARBA" id="ARBA00023242"/>
    </source>
</evidence>
<dbReference type="RefSeq" id="XP_001702957.2">
    <property type="nucleotide sequence ID" value="XM_001702905.2"/>
</dbReference>
<feature type="region of interest" description="Disordered" evidence="5">
    <location>
        <begin position="55"/>
        <end position="206"/>
    </location>
</feature>
<evidence type="ECO:0008006" key="8">
    <source>
        <dbReference type="Google" id="ProtNLM"/>
    </source>
</evidence>
<dbReference type="PANTHER" id="PTHR14577:SF0">
    <property type="entry name" value="NUCLEOLAR PROTEIN 12"/>
    <property type="match status" value="1"/>
</dbReference>
<name>A0A2K3DXW4_CHLRE</name>
<proteinExistence type="inferred from homology"/>
<dbReference type="InterPro" id="IPR019186">
    <property type="entry name" value="Nucleolar_protein_12"/>
</dbReference>
<dbReference type="GO" id="GO:0019843">
    <property type="term" value="F:rRNA binding"/>
    <property type="evidence" value="ECO:0000318"/>
    <property type="project" value="GO_Central"/>
</dbReference>
<dbReference type="GO" id="GO:0005730">
    <property type="term" value="C:nucleolus"/>
    <property type="evidence" value="ECO:0000318"/>
    <property type="project" value="GO_Central"/>
</dbReference>
<gene>
    <name evidence="6" type="ORF">CHLRE_03g183500v5</name>
</gene>
<dbReference type="KEGG" id="cre:CHLRE_03g183500v5"/>
<dbReference type="Pfam" id="PF09805">
    <property type="entry name" value="Nop25"/>
    <property type="match status" value="1"/>
</dbReference>
<feature type="compositionally biased region" description="Acidic residues" evidence="5">
    <location>
        <begin position="139"/>
        <end position="160"/>
    </location>
</feature>
<dbReference type="AlphaFoldDB" id="A0A2K3DXW4"/>
<feature type="compositionally biased region" description="Acidic residues" evidence="5">
    <location>
        <begin position="103"/>
        <end position="113"/>
    </location>
</feature>
<organism evidence="6 7">
    <name type="scientific">Chlamydomonas reinhardtii</name>
    <name type="common">Chlamydomonas smithii</name>
    <dbReference type="NCBI Taxonomy" id="3055"/>
    <lineage>
        <taxon>Eukaryota</taxon>
        <taxon>Viridiplantae</taxon>
        <taxon>Chlorophyta</taxon>
        <taxon>core chlorophytes</taxon>
        <taxon>Chlorophyceae</taxon>
        <taxon>CS clade</taxon>
        <taxon>Chlamydomonadales</taxon>
        <taxon>Chlamydomonadaceae</taxon>
        <taxon>Chlamydomonas</taxon>
    </lineage>
</organism>
<reference evidence="6 7" key="1">
    <citation type="journal article" date="2007" name="Science">
        <title>The Chlamydomonas genome reveals the evolution of key animal and plant functions.</title>
        <authorList>
            <person name="Merchant S.S."/>
            <person name="Prochnik S.E."/>
            <person name="Vallon O."/>
            <person name="Harris E.H."/>
            <person name="Karpowicz S.J."/>
            <person name="Witman G.B."/>
            <person name="Terry A."/>
            <person name="Salamov A."/>
            <person name="Fritz-Laylin L.K."/>
            <person name="Marechal-Drouard L."/>
            <person name="Marshall W.F."/>
            <person name="Qu L.H."/>
            <person name="Nelson D.R."/>
            <person name="Sanderfoot A.A."/>
            <person name="Spalding M.H."/>
            <person name="Kapitonov V.V."/>
            <person name="Ren Q."/>
            <person name="Ferris P."/>
            <person name="Lindquist E."/>
            <person name="Shapiro H."/>
            <person name="Lucas S.M."/>
            <person name="Grimwood J."/>
            <person name="Schmutz J."/>
            <person name="Cardol P."/>
            <person name="Cerutti H."/>
            <person name="Chanfreau G."/>
            <person name="Chen C.L."/>
            <person name="Cognat V."/>
            <person name="Croft M.T."/>
            <person name="Dent R."/>
            <person name="Dutcher S."/>
            <person name="Fernandez E."/>
            <person name="Fukuzawa H."/>
            <person name="Gonzalez-Ballester D."/>
            <person name="Gonzalez-Halphen D."/>
            <person name="Hallmann A."/>
            <person name="Hanikenne M."/>
            <person name="Hippler M."/>
            <person name="Inwood W."/>
            <person name="Jabbari K."/>
            <person name="Kalanon M."/>
            <person name="Kuras R."/>
            <person name="Lefebvre P.A."/>
            <person name="Lemaire S.D."/>
            <person name="Lobanov A.V."/>
            <person name="Lohr M."/>
            <person name="Manuell A."/>
            <person name="Meier I."/>
            <person name="Mets L."/>
            <person name="Mittag M."/>
            <person name="Mittelmeier T."/>
            <person name="Moroney J.V."/>
            <person name="Moseley J."/>
            <person name="Napoli C."/>
            <person name="Nedelcu A.M."/>
            <person name="Niyogi K."/>
            <person name="Novoselov S.V."/>
            <person name="Paulsen I.T."/>
            <person name="Pazour G."/>
            <person name="Purton S."/>
            <person name="Ral J.P."/>
            <person name="Riano-Pachon D.M."/>
            <person name="Riekhof W."/>
            <person name="Rymarquis L."/>
            <person name="Schroda M."/>
            <person name="Stern D."/>
            <person name="Umen J."/>
            <person name="Willows R."/>
            <person name="Wilson N."/>
            <person name="Zimmer S.L."/>
            <person name="Allmer J."/>
            <person name="Balk J."/>
            <person name="Bisova K."/>
            <person name="Chen C.J."/>
            <person name="Elias M."/>
            <person name="Gendler K."/>
            <person name="Hauser C."/>
            <person name="Lamb M.R."/>
            <person name="Ledford H."/>
            <person name="Long J.C."/>
            <person name="Minagawa J."/>
            <person name="Page M.D."/>
            <person name="Pan J."/>
            <person name="Pootakham W."/>
            <person name="Roje S."/>
            <person name="Rose A."/>
            <person name="Stahlberg E."/>
            <person name="Terauchi A.M."/>
            <person name="Yang P."/>
            <person name="Ball S."/>
            <person name="Bowler C."/>
            <person name="Dieckmann C.L."/>
            <person name="Gladyshev V.N."/>
            <person name="Green P."/>
            <person name="Jorgensen R."/>
            <person name="Mayfield S."/>
            <person name="Mueller-Roeber B."/>
            <person name="Rajamani S."/>
            <person name="Sayre R.T."/>
            <person name="Brokstein P."/>
            <person name="Dubchak I."/>
            <person name="Goodstein D."/>
            <person name="Hornick L."/>
            <person name="Huang Y.W."/>
            <person name="Jhaveri J."/>
            <person name="Luo Y."/>
            <person name="Martinez D."/>
            <person name="Ngau W.C."/>
            <person name="Otillar B."/>
            <person name="Poliakov A."/>
            <person name="Porter A."/>
            <person name="Szajkowski L."/>
            <person name="Werner G."/>
            <person name="Zhou K."/>
            <person name="Grigoriev I.V."/>
            <person name="Rokhsar D.S."/>
            <person name="Grossman A.R."/>
        </authorList>
    </citation>
    <scope>NUCLEOTIDE SEQUENCE [LARGE SCALE GENOMIC DNA]</scope>
    <source>
        <strain evidence="7">CC-503</strain>
    </source>
</reference>
<feature type="compositionally biased region" description="Basic and acidic residues" evidence="5">
    <location>
        <begin position="62"/>
        <end position="93"/>
    </location>
</feature>
<feature type="compositionally biased region" description="Polar residues" evidence="5">
    <location>
        <begin position="117"/>
        <end position="133"/>
    </location>
</feature>
<evidence type="ECO:0000313" key="7">
    <source>
        <dbReference type="Proteomes" id="UP000006906"/>
    </source>
</evidence>
<keyword evidence="3" id="KW-0175">Coiled coil</keyword>
<keyword evidence="7" id="KW-1185">Reference proteome</keyword>
<dbReference type="GeneID" id="5728470"/>
<evidence type="ECO:0000313" key="6">
    <source>
        <dbReference type="EMBL" id="PNW85376.1"/>
    </source>
</evidence>